<dbReference type="SUPFAM" id="SSF52540">
    <property type="entry name" value="P-loop containing nucleoside triphosphate hydrolases"/>
    <property type="match status" value="2"/>
</dbReference>
<dbReference type="OrthoDB" id="5116at2759"/>
<dbReference type="Pfam" id="PF13245">
    <property type="entry name" value="AAA_19"/>
    <property type="match status" value="1"/>
</dbReference>
<evidence type="ECO:0000313" key="2">
    <source>
        <dbReference type="EMBL" id="OSX70166.1"/>
    </source>
</evidence>
<dbReference type="Proteomes" id="UP000218209">
    <property type="component" value="Unassembled WGS sequence"/>
</dbReference>
<dbReference type="PANTHER" id="PTHR47642:SF5">
    <property type="entry name" value="ATP-DEPENDENT DNA HELICASE"/>
    <property type="match status" value="1"/>
</dbReference>
<accession>A0A1X6NNV4</accession>
<dbReference type="InterPro" id="IPR051055">
    <property type="entry name" value="PIF1_helicase"/>
</dbReference>
<evidence type="ECO:0000259" key="1">
    <source>
        <dbReference type="SMART" id="SM00382"/>
    </source>
</evidence>
<dbReference type="AlphaFoldDB" id="A0A1X6NNV4"/>
<dbReference type="InterPro" id="IPR003593">
    <property type="entry name" value="AAA+_ATPase"/>
</dbReference>
<dbReference type="InterPro" id="IPR027417">
    <property type="entry name" value="P-loop_NTPase"/>
</dbReference>
<protein>
    <recommendedName>
        <fullName evidence="1">AAA+ ATPase domain-containing protein</fullName>
    </recommendedName>
</protein>
<keyword evidence="3" id="KW-1185">Reference proteome</keyword>
<sequence>MLANPSNTFISGGPGVGKTTFLKRFCGHLRQKFKDDGQVVVCAPTGSAAKTAAGSTYHSFFGFPLRYQPEKQDPVLEAARHLATNKFKPIHTRLARVRVLLLDEISMVPADRFDVMVQLLVQSRAPGAEPCVVYAFGDFLQLRPTDGRFAFEAKCWVPLFRGSFLDLTLVHRQRDRAFITAIRDARFGLFSSTLRSLIAERTVSDAAYRALECRVLHLMPTHKDVAAHNTKCLKVLCPRVRPSPFVCVDSVEIDKSRDETNPPPAVNRVSDAARSAALADCVAPREVTHCLHARVMYTSNAKHVLGIFHGSIGYICEYLPDATAVVRFPDTPLPKDVRLQSMGVRNAGDSWIDVECPAVDFEAPLLAHPGAVAVRKQVPFVLGWAITIHRSQSLTLSEAVLDLAKAFEAGMVHAAASRVSTKERLFIKSFAQTRLFADASAVDMYLRVWQRL</sequence>
<reference evidence="2 3" key="1">
    <citation type="submission" date="2017-03" db="EMBL/GenBank/DDBJ databases">
        <title>WGS assembly of Porphyra umbilicalis.</title>
        <authorList>
            <person name="Brawley S.H."/>
            <person name="Blouin N.A."/>
            <person name="Ficko-Blean E."/>
            <person name="Wheeler G.L."/>
            <person name="Lohr M."/>
            <person name="Goodson H.V."/>
            <person name="Jenkins J.W."/>
            <person name="Blaby-Haas C.E."/>
            <person name="Helliwell K.E."/>
            <person name="Chan C."/>
            <person name="Marriage T."/>
            <person name="Bhattacharya D."/>
            <person name="Klein A.S."/>
            <person name="Badis Y."/>
            <person name="Brodie J."/>
            <person name="Cao Y."/>
            <person name="Collen J."/>
            <person name="Dittami S.M."/>
            <person name="Gachon C.M."/>
            <person name="Green B.R."/>
            <person name="Karpowicz S."/>
            <person name="Kim J.W."/>
            <person name="Kudahl U."/>
            <person name="Lin S."/>
            <person name="Michel G."/>
            <person name="Mittag M."/>
            <person name="Olson B.J."/>
            <person name="Pangilinan J."/>
            <person name="Peng Y."/>
            <person name="Qiu H."/>
            <person name="Shu S."/>
            <person name="Singer J.T."/>
            <person name="Smith A.G."/>
            <person name="Sprecher B.N."/>
            <person name="Wagner V."/>
            <person name="Wang W."/>
            <person name="Wang Z.-Y."/>
            <person name="Yan J."/>
            <person name="Yarish C."/>
            <person name="Zoeuner-Riek S."/>
            <person name="Zhuang Y."/>
            <person name="Zou Y."/>
            <person name="Lindquist E.A."/>
            <person name="Grimwood J."/>
            <person name="Barry K."/>
            <person name="Rokhsar D.S."/>
            <person name="Schmutz J."/>
            <person name="Stiller J.W."/>
            <person name="Grossman A.R."/>
            <person name="Prochnik S.E."/>
        </authorList>
    </citation>
    <scope>NUCLEOTIDE SEQUENCE [LARGE SCALE GENOMIC DNA]</scope>
    <source>
        <strain evidence="2">4086291</strain>
    </source>
</reference>
<name>A0A1X6NNV4_PORUM</name>
<dbReference type="Gene3D" id="3.40.50.300">
    <property type="entry name" value="P-loop containing nucleotide triphosphate hydrolases"/>
    <property type="match status" value="1"/>
</dbReference>
<dbReference type="PANTHER" id="PTHR47642">
    <property type="entry name" value="ATP-DEPENDENT DNA HELICASE"/>
    <property type="match status" value="1"/>
</dbReference>
<evidence type="ECO:0000313" key="3">
    <source>
        <dbReference type="Proteomes" id="UP000218209"/>
    </source>
</evidence>
<organism evidence="2 3">
    <name type="scientific">Porphyra umbilicalis</name>
    <name type="common">Purple laver</name>
    <name type="synonym">Red alga</name>
    <dbReference type="NCBI Taxonomy" id="2786"/>
    <lineage>
        <taxon>Eukaryota</taxon>
        <taxon>Rhodophyta</taxon>
        <taxon>Bangiophyceae</taxon>
        <taxon>Bangiales</taxon>
        <taxon>Bangiaceae</taxon>
        <taxon>Porphyra</taxon>
    </lineage>
</organism>
<dbReference type="SMART" id="SM00382">
    <property type="entry name" value="AAA"/>
    <property type="match status" value="1"/>
</dbReference>
<dbReference type="EMBL" id="KV919301">
    <property type="protein sequence ID" value="OSX70166.1"/>
    <property type="molecule type" value="Genomic_DNA"/>
</dbReference>
<gene>
    <name evidence="2" type="ORF">BU14_0878s0003</name>
</gene>
<proteinExistence type="predicted"/>
<feature type="domain" description="AAA+ ATPase" evidence="1">
    <location>
        <begin position="4"/>
        <end position="155"/>
    </location>
</feature>